<feature type="domain" description="LRAT" evidence="2">
    <location>
        <begin position="22"/>
        <end position="153"/>
    </location>
</feature>
<evidence type="ECO:0000256" key="1">
    <source>
        <dbReference type="SAM" id="MobiDB-lite"/>
    </source>
</evidence>
<proteinExistence type="predicted"/>
<dbReference type="InterPro" id="IPR007053">
    <property type="entry name" value="LRAT_dom"/>
</dbReference>
<gene>
    <name evidence="3" type="ORF">P43SY_006671</name>
</gene>
<dbReference type="PANTHER" id="PTHR46137">
    <property type="entry name" value="OS05G0310600 PROTEIN"/>
    <property type="match status" value="1"/>
</dbReference>
<organism evidence="3 4">
    <name type="scientific">Pythium insidiosum</name>
    <name type="common">Pythiosis disease agent</name>
    <dbReference type="NCBI Taxonomy" id="114742"/>
    <lineage>
        <taxon>Eukaryota</taxon>
        <taxon>Sar</taxon>
        <taxon>Stramenopiles</taxon>
        <taxon>Oomycota</taxon>
        <taxon>Peronosporomycetes</taxon>
        <taxon>Pythiales</taxon>
        <taxon>Pythiaceae</taxon>
        <taxon>Pythium</taxon>
    </lineage>
</organism>
<dbReference type="PROSITE" id="PS51934">
    <property type="entry name" value="LRAT"/>
    <property type="match status" value="1"/>
</dbReference>
<dbReference type="Gene3D" id="3.90.1720.10">
    <property type="entry name" value="endopeptidase domain like (from Nostoc punctiforme)"/>
    <property type="match status" value="1"/>
</dbReference>
<keyword evidence="4" id="KW-1185">Reference proteome</keyword>
<feature type="region of interest" description="Disordered" evidence="1">
    <location>
        <begin position="384"/>
        <end position="414"/>
    </location>
</feature>
<evidence type="ECO:0000313" key="3">
    <source>
        <dbReference type="EMBL" id="KAJ0400492.1"/>
    </source>
</evidence>
<protein>
    <recommendedName>
        <fullName evidence="2">LRAT domain-containing protein</fullName>
    </recommendedName>
</protein>
<dbReference type="AlphaFoldDB" id="A0AAD5LJQ6"/>
<dbReference type="Pfam" id="PF04970">
    <property type="entry name" value="LRAT"/>
    <property type="match status" value="1"/>
</dbReference>
<accession>A0AAD5LJQ6</accession>
<reference evidence="3" key="1">
    <citation type="submission" date="2021-12" db="EMBL/GenBank/DDBJ databases">
        <title>Prjna785345.</title>
        <authorList>
            <person name="Rujirawat T."/>
            <person name="Krajaejun T."/>
        </authorList>
    </citation>
    <scope>NUCLEOTIDE SEQUENCE</scope>
    <source>
        <strain evidence="3">Pi057C3</strain>
    </source>
</reference>
<name>A0AAD5LJQ6_PYTIN</name>
<sequence>MNTCAVQRVETLQAADHICIWDKTRWPFRYTHHGIVFTPGATADDIVIAHVWSAIDNFRESQADSSFRLTSLTEFLNARPLSDMRRVQYNSSLVADAFSKLGEVHRSRSDIPPVVLARCQFLLGLGKGHFSILSLNCEHVALWCKTGVVWSKQLFHRVNVKAPYLSNKTSSQLLAPLEETVERLRKESLEKNQQLAALAGQRVYLQISEDRFVRRFGNQLRVVHNDPKESDMAFRQSPTPFLVKVEVQAYNCVKVILVDANTGDPTPFLVKVEVQAYNCVKVILVDANTGEYVCAKAKCVKLMRRRSYHREGQFRFEYTWSGELQSRRHRRWYVGAQTRDGLLRSFNTRDRASTFKIVSADYIDSISCPIDPSTAVAVEDDKLVEVNDSAETEEEEPSPRPSLLSVERSVESAA</sequence>
<dbReference type="PANTHER" id="PTHR46137:SF3">
    <property type="entry name" value="OS05G0310600 PROTEIN"/>
    <property type="match status" value="1"/>
</dbReference>
<dbReference type="EMBL" id="JAKCXM010000153">
    <property type="protein sequence ID" value="KAJ0400492.1"/>
    <property type="molecule type" value="Genomic_DNA"/>
</dbReference>
<comment type="caution">
    <text evidence="3">The sequence shown here is derived from an EMBL/GenBank/DDBJ whole genome shotgun (WGS) entry which is preliminary data.</text>
</comment>
<evidence type="ECO:0000259" key="2">
    <source>
        <dbReference type="PROSITE" id="PS51934"/>
    </source>
</evidence>
<dbReference type="Proteomes" id="UP001209570">
    <property type="component" value="Unassembled WGS sequence"/>
</dbReference>
<evidence type="ECO:0000313" key="4">
    <source>
        <dbReference type="Proteomes" id="UP001209570"/>
    </source>
</evidence>